<dbReference type="AlphaFoldDB" id="A0A1D2MVX4"/>
<gene>
    <name evidence="2" type="ORF">Ocin01_09432</name>
</gene>
<evidence type="ECO:0000313" key="3">
    <source>
        <dbReference type="Proteomes" id="UP000094527"/>
    </source>
</evidence>
<dbReference type="EMBL" id="LJIJ01000460">
    <property type="protein sequence ID" value="ODM97233.1"/>
    <property type="molecule type" value="Genomic_DNA"/>
</dbReference>
<comment type="caution">
    <text evidence="2">The sequence shown here is derived from an EMBL/GenBank/DDBJ whole genome shotgun (WGS) entry which is preliminary data.</text>
</comment>
<feature type="region of interest" description="Disordered" evidence="1">
    <location>
        <begin position="85"/>
        <end position="109"/>
    </location>
</feature>
<evidence type="ECO:0000256" key="1">
    <source>
        <dbReference type="SAM" id="MobiDB-lite"/>
    </source>
</evidence>
<protein>
    <submittedName>
        <fullName evidence="2">Uncharacterized protein</fullName>
    </submittedName>
</protein>
<accession>A0A1D2MVX4</accession>
<reference evidence="2 3" key="1">
    <citation type="journal article" date="2016" name="Genome Biol. Evol.">
        <title>Gene Family Evolution Reflects Adaptation to Soil Environmental Stressors in the Genome of the Collembolan Orchesella cincta.</title>
        <authorList>
            <person name="Faddeeva-Vakhrusheva A."/>
            <person name="Derks M.F."/>
            <person name="Anvar S.Y."/>
            <person name="Agamennone V."/>
            <person name="Suring W."/>
            <person name="Smit S."/>
            <person name="van Straalen N.M."/>
            <person name="Roelofs D."/>
        </authorList>
    </citation>
    <scope>NUCLEOTIDE SEQUENCE [LARGE SCALE GENOMIC DNA]</scope>
    <source>
        <tissue evidence="2">Mixed pool</tissue>
    </source>
</reference>
<proteinExistence type="predicted"/>
<organism evidence="2 3">
    <name type="scientific">Orchesella cincta</name>
    <name type="common">Springtail</name>
    <name type="synonym">Podura cincta</name>
    <dbReference type="NCBI Taxonomy" id="48709"/>
    <lineage>
        <taxon>Eukaryota</taxon>
        <taxon>Metazoa</taxon>
        <taxon>Ecdysozoa</taxon>
        <taxon>Arthropoda</taxon>
        <taxon>Hexapoda</taxon>
        <taxon>Collembola</taxon>
        <taxon>Entomobryomorpha</taxon>
        <taxon>Entomobryoidea</taxon>
        <taxon>Orchesellidae</taxon>
        <taxon>Orchesellinae</taxon>
        <taxon>Orchesella</taxon>
    </lineage>
</organism>
<keyword evidence="3" id="KW-1185">Reference proteome</keyword>
<evidence type="ECO:0000313" key="2">
    <source>
        <dbReference type="EMBL" id="ODM97233.1"/>
    </source>
</evidence>
<dbReference type="Proteomes" id="UP000094527">
    <property type="component" value="Unassembled WGS sequence"/>
</dbReference>
<sequence length="172" mass="19175">MRLSRSMENLHILPEEAKMAASLLKLTLSDKQETYSCDFQSYISQHSQFPYHKNVRKSASAPSTIFADTAAGSDTLRPVKRQGITETSTSVEKNNNVQSSLSQSAPQESQGFFRRLFPSFRRKSQESKSGQGSQEILKICKLSADKTAMGPVVLQFTTISNNMGNLIFMSLR</sequence>
<name>A0A1D2MVX4_ORCCI</name>